<evidence type="ECO:0008006" key="3">
    <source>
        <dbReference type="Google" id="ProtNLM"/>
    </source>
</evidence>
<dbReference type="EMBL" id="FNKH01000002">
    <property type="protein sequence ID" value="SDQ92984.1"/>
    <property type="molecule type" value="Genomic_DNA"/>
</dbReference>
<evidence type="ECO:0000313" key="2">
    <source>
        <dbReference type="Proteomes" id="UP000181917"/>
    </source>
</evidence>
<evidence type="ECO:0000313" key="1">
    <source>
        <dbReference type="EMBL" id="SDQ92984.1"/>
    </source>
</evidence>
<proteinExistence type="predicted"/>
<organism evidence="1 2">
    <name type="scientific">Crystallibacter crystallopoietes</name>
    <dbReference type="NCBI Taxonomy" id="37928"/>
    <lineage>
        <taxon>Bacteria</taxon>
        <taxon>Bacillati</taxon>
        <taxon>Actinomycetota</taxon>
        <taxon>Actinomycetes</taxon>
        <taxon>Micrococcales</taxon>
        <taxon>Micrococcaceae</taxon>
        <taxon>Crystallibacter</taxon>
    </lineage>
</organism>
<dbReference type="KEGG" id="acry:AC20117_01860"/>
<reference evidence="1 2" key="1">
    <citation type="submission" date="2016-10" db="EMBL/GenBank/DDBJ databases">
        <authorList>
            <person name="de Groot N.N."/>
        </authorList>
    </citation>
    <scope>NUCLEOTIDE SEQUENCE [LARGE SCALE GENOMIC DNA]</scope>
    <source>
        <strain evidence="1 2">DSM 20117</strain>
    </source>
</reference>
<dbReference type="AlphaFoldDB" id="A0A1H1EWT4"/>
<accession>A0A1H1EWT4</accession>
<dbReference type="Proteomes" id="UP000181917">
    <property type="component" value="Unassembled WGS sequence"/>
</dbReference>
<dbReference type="OrthoDB" id="4876946at2"/>
<name>A0A1H1EWT4_9MICC</name>
<dbReference type="Pfam" id="PF10977">
    <property type="entry name" value="DUF2797"/>
    <property type="match status" value="1"/>
</dbReference>
<sequence length="302" mass="32526">MRGTFLCHGIVWNAAGPRLALASPDGIPAAVDVREGTLLGFRILEAGRFCLGSHRVQGPQARQHVPCPLQVPAERGGQCINCFLNDDLRFLHDAHRSGAAPEGLRAYLAQPHWLYVATFASGTSKVGTASDLRKRLRLAEQGAVAARYVARAEDGRIVRVLEDMVSQQTELTQAVRSAAKLTGLQAPRSLAELDDINADHARTVRNLLARVELEGFAAVDQTWELPGPGRRVIGSDSRTAYPLELAAGTHGLLLEALLGSIALIRTVEGGPAYLADLNGLKGRRIELGPYQSQLPPVQVSLF</sequence>
<gene>
    <name evidence="1" type="ORF">SAMN04489742_3123</name>
</gene>
<protein>
    <recommendedName>
        <fullName evidence="3">DUF2797 domain-containing protein</fullName>
    </recommendedName>
</protein>
<dbReference type="InterPro" id="IPR021246">
    <property type="entry name" value="DUF2797"/>
</dbReference>
<dbReference type="STRING" id="37928.SAMN04489742_3123"/>
<keyword evidence="2" id="KW-1185">Reference proteome</keyword>